<name>A0A423TG10_PENVA</name>
<dbReference type="OrthoDB" id="292964at2759"/>
<dbReference type="PANTHER" id="PTHR24006:SF937">
    <property type="entry name" value="UBIQUITIN CARBOXYL-TERMINAL HYDROLASE"/>
    <property type="match status" value="1"/>
</dbReference>
<dbReference type="STRING" id="6689.A0A423TG10"/>
<sequence length="580" mass="66289">MYASHYFLPPTFTGRSDTPAVSTECPYRHHKDFYRDQGASSPVRELLQRRPSEEYEKGFLYGGTQTPGSSSYPGDYWPSTDPRNKQSFPDPAASPSEEDEKGFVQTHQESKILEENAVTKQQEGFEPRTACLPDSKDKEESNFDSPGGRVSKSEISSPSHQHYGADRDNISAEKRNPSMPFPASPSAEEHQFKSHEHPQATDPSQAAHQPSLLSRRPRGRSHEHPQATDPQPSRAPTKLALEASKRKSDGETYQETLHKKARKSSGLPNLGNTCYMNSVLQCLYHTTELTEFLLSEDGRSNTNAGPVTKAFTELLKRMMNNANPKFELRELKRVVGERDPEFAGSRQREAHDFLAMMQTWLSKELEEDTEDLKIKDITIPNLRPSFPVELFNGIHCSTFICERKNRVFLRKYEPFSNLTLAVTSMSSNMEDVLKRYYESQMITWTCKLCQEDHECRHDTRIYRLPRVLIVHFSRYNLSAIGTSRKAVVYCPPVLKLDSYLHSDVKRGQEYELYASCTHQGRMTGGHYIAHHMDPSGKWTLFDDSYVKHDVEANIDKAHILFYRARRMDLVTHLSELGPQS</sequence>
<evidence type="ECO:0000256" key="1">
    <source>
        <dbReference type="ARBA" id="ARBA00009085"/>
    </source>
</evidence>
<reference evidence="4 5" key="2">
    <citation type="submission" date="2019-01" db="EMBL/GenBank/DDBJ databases">
        <title>The decoding of complex shrimp genome reveals the adaptation for benthos swimmer, frequently molting mechanism and breeding impact on genome.</title>
        <authorList>
            <person name="Sun Y."/>
            <person name="Gao Y."/>
            <person name="Yu Y."/>
        </authorList>
    </citation>
    <scope>NUCLEOTIDE SEQUENCE [LARGE SCALE GENOMIC DNA]</scope>
    <source>
        <tissue evidence="4">Muscle</tissue>
    </source>
</reference>
<dbReference type="AlphaFoldDB" id="A0A423TG10"/>
<feature type="domain" description="USP" evidence="3">
    <location>
        <begin position="265"/>
        <end position="565"/>
    </location>
</feature>
<dbReference type="CDD" id="cd02257">
    <property type="entry name" value="Peptidase_C19"/>
    <property type="match status" value="1"/>
</dbReference>
<evidence type="ECO:0000256" key="2">
    <source>
        <dbReference type="SAM" id="MobiDB-lite"/>
    </source>
</evidence>
<dbReference type="InterPro" id="IPR028889">
    <property type="entry name" value="USP"/>
</dbReference>
<dbReference type="InterPro" id="IPR038765">
    <property type="entry name" value="Papain-like_cys_pep_sf"/>
</dbReference>
<feature type="region of interest" description="Disordered" evidence="2">
    <location>
        <begin position="33"/>
        <end position="270"/>
    </location>
</feature>
<keyword evidence="4" id="KW-0378">Hydrolase</keyword>
<feature type="compositionally biased region" description="Basic and acidic residues" evidence="2">
    <location>
        <begin position="187"/>
        <end position="199"/>
    </location>
</feature>
<dbReference type="PROSITE" id="PS50235">
    <property type="entry name" value="USP_3"/>
    <property type="match status" value="1"/>
</dbReference>
<gene>
    <name evidence="4" type="ORF">C7M84_006051</name>
</gene>
<dbReference type="InterPro" id="IPR001394">
    <property type="entry name" value="Peptidase_C19_UCH"/>
</dbReference>
<feature type="compositionally biased region" description="Basic and acidic residues" evidence="2">
    <location>
        <begin position="46"/>
        <end position="57"/>
    </location>
</feature>
<evidence type="ECO:0000313" key="5">
    <source>
        <dbReference type="Proteomes" id="UP000283509"/>
    </source>
</evidence>
<dbReference type="GO" id="GO:0005634">
    <property type="term" value="C:nucleus"/>
    <property type="evidence" value="ECO:0007669"/>
    <property type="project" value="TreeGrafter"/>
</dbReference>
<proteinExistence type="inferred from homology"/>
<protein>
    <submittedName>
        <fullName evidence="4">Putative ubiquitin carboxyl-terminal hydrolase 50</fullName>
    </submittedName>
</protein>
<comment type="caution">
    <text evidence="4">The sequence shown here is derived from an EMBL/GenBank/DDBJ whole genome shotgun (WGS) entry which is preliminary data.</text>
</comment>
<feature type="compositionally biased region" description="Polar residues" evidence="2">
    <location>
        <begin position="63"/>
        <end position="72"/>
    </location>
</feature>
<feature type="compositionally biased region" description="Basic and acidic residues" evidence="2">
    <location>
        <begin position="163"/>
        <end position="176"/>
    </location>
</feature>
<dbReference type="Pfam" id="PF00443">
    <property type="entry name" value="UCH"/>
    <property type="match status" value="1"/>
</dbReference>
<reference evidence="4 5" key="1">
    <citation type="submission" date="2018-04" db="EMBL/GenBank/DDBJ databases">
        <authorList>
            <person name="Zhang X."/>
            <person name="Yuan J."/>
            <person name="Li F."/>
            <person name="Xiang J."/>
        </authorList>
    </citation>
    <scope>NUCLEOTIDE SEQUENCE [LARGE SCALE GENOMIC DNA]</scope>
    <source>
        <tissue evidence="4">Muscle</tissue>
    </source>
</reference>
<dbReference type="InterPro" id="IPR018200">
    <property type="entry name" value="USP_CS"/>
</dbReference>
<dbReference type="GO" id="GO:0016579">
    <property type="term" value="P:protein deubiquitination"/>
    <property type="evidence" value="ECO:0007669"/>
    <property type="project" value="InterPro"/>
</dbReference>
<dbReference type="GO" id="GO:0004843">
    <property type="term" value="F:cysteine-type deubiquitinase activity"/>
    <property type="evidence" value="ECO:0007669"/>
    <property type="project" value="InterPro"/>
</dbReference>
<keyword evidence="5" id="KW-1185">Reference proteome</keyword>
<organism evidence="4 5">
    <name type="scientific">Penaeus vannamei</name>
    <name type="common">Whiteleg shrimp</name>
    <name type="synonym">Litopenaeus vannamei</name>
    <dbReference type="NCBI Taxonomy" id="6689"/>
    <lineage>
        <taxon>Eukaryota</taxon>
        <taxon>Metazoa</taxon>
        <taxon>Ecdysozoa</taxon>
        <taxon>Arthropoda</taxon>
        <taxon>Crustacea</taxon>
        <taxon>Multicrustacea</taxon>
        <taxon>Malacostraca</taxon>
        <taxon>Eumalacostraca</taxon>
        <taxon>Eucarida</taxon>
        <taxon>Decapoda</taxon>
        <taxon>Dendrobranchiata</taxon>
        <taxon>Penaeoidea</taxon>
        <taxon>Penaeidae</taxon>
        <taxon>Penaeus</taxon>
    </lineage>
</organism>
<dbReference type="Proteomes" id="UP000283509">
    <property type="component" value="Unassembled WGS sequence"/>
</dbReference>
<evidence type="ECO:0000259" key="3">
    <source>
        <dbReference type="PROSITE" id="PS50235"/>
    </source>
</evidence>
<evidence type="ECO:0000313" key="4">
    <source>
        <dbReference type="EMBL" id="ROT75402.1"/>
    </source>
</evidence>
<dbReference type="SUPFAM" id="SSF54001">
    <property type="entry name" value="Cysteine proteinases"/>
    <property type="match status" value="1"/>
</dbReference>
<dbReference type="PANTHER" id="PTHR24006">
    <property type="entry name" value="UBIQUITIN CARBOXYL-TERMINAL HYDROLASE"/>
    <property type="match status" value="1"/>
</dbReference>
<dbReference type="InterPro" id="IPR050164">
    <property type="entry name" value="Peptidase_C19"/>
</dbReference>
<dbReference type="GO" id="GO:0005829">
    <property type="term" value="C:cytosol"/>
    <property type="evidence" value="ECO:0007669"/>
    <property type="project" value="TreeGrafter"/>
</dbReference>
<dbReference type="EMBL" id="QCYY01001776">
    <property type="protein sequence ID" value="ROT75402.1"/>
    <property type="molecule type" value="Genomic_DNA"/>
</dbReference>
<dbReference type="Gene3D" id="3.90.70.10">
    <property type="entry name" value="Cysteine proteinases"/>
    <property type="match status" value="1"/>
</dbReference>
<accession>A0A423TG10</accession>
<comment type="similarity">
    <text evidence="1">Belongs to the peptidase C19 family.</text>
</comment>
<dbReference type="PROSITE" id="PS00972">
    <property type="entry name" value="USP_1"/>
    <property type="match status" value="1"/>
</dbReference>